<keyword evidence="4" id="KW-1185">Reference proteome</keyword>
<name>A0AA41U0M9_9ACTN</name>
<keyword evidence="2" id="KW-0472">Membrane</keyword>
<feature type="transmembrane region" description="Helical" evidence="2">
    <location>
        <begin position="46"/>
        <end position="66"/>
    </location>
</feature>
<evidence type="ECO:0000256" key="1">
    <source>
        <dbReference type="SAM" id="MobiDB-lite"/>
    </source>
</evidence>
<dbReference type="EMBL" id="JAKFHA010000014">
    <property type="protein sequence ID" value="MCF2529978.1"/>
    <property type="molecule type" value="Genomic_DNA"/>
</dbReference>
<feature type="compositionally biased region" description="Low complexity" evidence="1">
    <location>
        <begin position="1"/>
        <end position="31"/>
    </location>
</feature>
<evidence type="ECO:0000313" key="3">
    <source>
        <dbReference type="EMBL" id="MCF2529978.1"/>
    </source>
</evidence>
<organism evidence="3 4">
    <name type="scientific">Yinghuangia soli</name>
    <dbReference type="NCBI Taxonomy" id="2908204"/>
    <lineage>
        <taxon>Bacteria</taxon>
        <taxon>Bacillati</taxon>
        <taxon>Actinomycetota</taxon>
        <taxon>Actinomycetes</taxon>
        <taxon>Kitasatosporales</taxon>
        <taxon>Streptomycetaceae</taxon>
        <taxon>Yinghuangia</taxon>
    </lineage>
</organism>
<comment type="caution">
    <text evidence="3">The sequence shown here is derived from an EMBL/GenBank/DDBJ whole genome shotgun (WGS) entry which is preliminary data.</text>
</comment>
<dbReference type="AlphaFoldDB" id="A0AA41U0M9"/>
<sequence length="393" mass="41619">MTDANANANTDANSNANADAEAPATAPAQQAGGVRSFVPRSRAARLRVSLIAAVAALALLAVQQFVDRARDADAPDAFCAGMIDAEALRDQDDRSRLAVDERQLPAPGMPYADCRLGSIEVRAQLLARDPARVRPLIWANGNSALPLGAGLEGMASPVLAWLVVRCPDPVLVTVGSEELRPELPADDSRGRLARWVHAVGAGVLARGACGTTLPPLALAVPQRTEHSLQSERRDAELDWQRGGTSWTYTYTEVCGLAAIGADWGGGLDKSVFQQSITPLGGPQFACSVKVDHGRTFDFTVLRGAVAPYADPAWRTPEQALGNAQERDFGPPARPGVISPLRAQLAGTCPDGPAVFRLDFVPSARGYAGDTLEAFFRSLVTAYAQREGCTVPFT</sequence>
<dbReference type="RefSeq" id="WP_235054654.1">
    <property type="nucleotide sequence ID" value="NZ_JAKFHA010000014.1"/>
</dbReference>
<evidence type="ECO:0000256" key="2">
    <source>
        <dbReference type="SAM" id="Phobius"/>
    </source>
</evidence>
<evidence type="ECO:0000313" key="4">
    <source>
        <dbReference type="Proteomes" id="UP001165378"/>
    </source>
</evidence>
<feature type="region of interest" description="Disordered" evidence="1">
    <location>
        <begin position="1"/>
        <end position="34"/>
    </location>
</feature>
<accession>A0AA41U0M9</accession>
<gene>
    <name evidence="3" type="ORF">LZ495_22540</name>
</gene>
<keyword evidence="2" id="KW-1133">Transmembrane helix</keyword>
<proteinExistence type="predicted"/>
<reference evidence="3" key="1">
    <citation type="submission" date="2022-01" db="EMBL/GenBank/DDBJ databases">
        <title>Genome-Based Taxonomic Classification of the Phylum Actinobacteria.</title>
        <authorList>
            <person name="Gao Y."/>
        </authorList>
    </citation>
    <scope>NUCLEOTIDE SEQUENCE</scope>
    <source>
        <strain evidence="3">KLBMP 8922</strain>
    </source>
</reference>
<dbReference type="Proteomes" id="UP001165378">
    <property type="component" value="Unassembled WGS sequence"/>
</dbReference>
<keyword evidence="2" id="KW-0812">Transmembrane</keyword>
<protein>
    <submittedName>
        <fullName evidence="3">Uncharacterized protein</fullName>
    </submittedName>
</protein>